<dbReference type="Proteomes" id="UP000008152">
    <property type="component" value="Chromosome II"/>
</dbReference>
<gene>
    <name evidence="1" type="ordered locus">VIBHAR_05439</name>
</gene>
<dbReference type="EMBL" id="CP000790">
    <property type="protein sequence ID" value="ABU73344.1"/>
    <property type="molecule type" value="Genomic_DNA"/>
</dbReference>
<sequence length="34" mass="3800">MFSNFKAAIAKAKTTAEESAMILLLLLFMIVRLI</sequence>
<dbReference type="AlphaFoldDB" id="A7N3R6"/>
<reference evidence="1 2" key="1">
    <citation type="submission" date="2007-08" db="EMBL/GenBank/DDBJ databases">
        <authorList>
            <consortium name="The Vibrio harveyi Genome Sequencing Project"/>
            <person name="Bassler B."/>
            <person name="Clifton S.W."/>
            <person name="Fulton L."/>
            <person name="Delehaunty K."/>
            <person name="Fronick C."/>
            <person name="Harrison M."/>
            <person name="Markivic C."/>
            <person name="Fulton R."/>
            <person name="Tin-Wollam A.-M."/>
            <person name="Shah N."/>
            <person name="Pepin K."/>
            <person name="Nash W."/>
            <person name="Thiruvilangam P."/>
            <person name="Bhonagiri V."/>
            <person name="Waters C."/>
            <person name="Tu K.C."/>
            <person name="Irgon J."/>
            <person name="Wilson R.K."/>
        </authorList>
    </citation>
    <scope>NUCLEOTIDE SEQUENCE [LARGE SCALE GENOMIC DNA]</scope>
    <source>
        <strain evidence="2">ATCC BAA-1116 / BB120</strain>
    </source>
</reference>
<evidence type="ECO:0000313" key="2">
    <source>
        <dbReference type="Proteomes" id="UP000008152"/>
    </source>
</evidence>
<accession>A7N3R6</accession>
<organism evidence="1 2">
    <name type="scientific">Vibrio campbellii (strain ATCC BAA-1116)</name>
    <dbReference type="NCBI Taxonomy" id="2902295"/>
    <lineage>
        <taxon>Bacteria</taxon>
        <taxon>Pseudomonadati</taxon>
        <taxon>Pseudomonadota</taxon>
        <taxon>Gammaproteobacteria</taxon>
        <taxon>Vibrionales</taxon>
        <taxon>Vibrionaceae</taxon>
        <taxon>Vibrio</taxon>
    </lineage>
</organism>
<name>A7N3R6_VIBC1</name>
<protein>
    <submittedName>
        <fullName evidence="1">Uncharacterized protein</fullName>
    </submittedName>
</protein>
<dbReference type="KEGG" id="vha:VIBHAR_05439"/>
<evidence type="ECO:0000313" key="1">
    <source>
        <dbReference type="EMBL" id="ABU73344.1"/>
    </source>
</evidence>
<proteinExistence type="predicted"/>